<dbReference type="GO" id="GO:0042283">
    <property type="term" value="F:dolichyl pyrophosphate Glc1Man9GlcNAc2 alpha-1,3-glucosyltransferase activity"/>
    <property type="evidence" value="ECO:0007669"/>
    <property type="project" value="TreeGrafter"/>
</dbReference>
<keyword evidence="4 10" id="KW-0328">Glycosyltransferase</keyword>
<evidence type="ECO:0000256" key="1">
    <source>
        <dbReference type="ARBA" id="ARBA00004477"/>
    </source>
</evidence>
<evidence type="ECO:0000256" key="7">
    <source>
        <dbReference type="ARBA" id="ARBA00022824"/>
    </source>
</evidence>
<feature type="transmembrane region" description="Helical" evidence="10">
    <location>
        <begin position="426"/>
        <end position="446"/>
    </location>
</feature>
<dbReference type="PANTHER" id="PTHR12413:SF2">
    <property type="entry name" value="DOLICHYL PYROPHOSPHATE GLC1MAN9GLCNAC2 ALPHA-1,3-GLUCOSYLTRANSFERASE-RELATED"/>
    <property type="match status" value="1"/>
</dbReference>
<keyword evidence="7 10" id="KW-0256">Endoplasmic reticulum</keyword>
<reference evidence="11" key="1">
    <citation type="submission" date="2022-04" db="EMBL/GenBank/DDBJ databases">
        <authorList>
            <person name="Xu L."/>
            <person name="Lv Z."/>
        </authorList>
    </citation>
    <scope>NUCLEOTIDE SEQUENCE</scope>
    <source>
        <strain evidence="11">LV_2022a</strain>
    </source>
</reference>
<evidence type="ECO:0000313" key="12">
    <source>
        <dbReference type="Proteomes" id="UP001292079"/>
    </source>
</evidence>
<feature type="transmembrane region" description="Helical" evidence="10">
    <location>
        <begin position="221"/>
        <end position="241"/>
    </location>
</feature>
<evidence type="ECO:0000256" key="4">
    <source>
        <dbReference type="ARBA" id="ARBA00022676"/>
    </source>
</evidence>
<feature type="transmembrane region" description="Helical" evidence="10">
    <location>
        <begin position="467"/>
        <end position="488"/>
    </location>
</feature>
<feature type="transmembrane region" description="Helical" evidence="10">
    <location>
        <begin position="494"/>
        <end position="517"/>
    </location>
</feature>
<feature type="transmembrane region" description="Helical" evidence="10">
    <location>
        <begin position="5"/>
        <end position="24"/>
    </location>
</feature>
<comment type="pathway">
    <text evidence="2 10">Protein modification; protein glycosylation.</text>
</comment>
<evidence type="ECO:0000256" key="3">
    <source>
        <dbReference type="ARBA" id="ARBA00008715"/>
    </source>
</evidence>
<comment type="caution">
    <text evidence="11">The sequence shown here is derived from an EMBL/GenBank/DDBJ whole genome shotgun (WGS) entry which is preliminary data.</text>
</comment>
<accession>A0AAE1ZAU3</accession>
<keyword evidence="12" id="KW-1185">Reference proteome</keyword>
<comment type="subcellular location">
    <subcellularLocation>
        <location evidence="1 10">Endoplasmic reticulum membrane</location>
        <topology evidence="1 10">Multi-pass membrane protein</topology>
    </subcellularLocation>
</comment>
<keyword evidence="8 10" id="KW-1133">Transmembrane helix</keyword>
<evidence type="ECO:0000256" key="5">
    <source>
        <dbReference type="ARBA" id="ARBA00022679"/>
    </source>
</evidence>
<dbReference type="GO" id="GO:0006487">
    <property type="term" value="P:protein N-linked glycosylation"/>
    <property type="evidence" value="ECO:0007669"/>
    <property type="project" value="TreeGrafter"/>
</dbReference>
<sequence length="546" mass="63139">MSTGVLFSVIAAAVAFKALFFFSYHSTDFEVHRNWIAITYSLPISEWYFDETSIWTLDYPPFFALFEWLLSFIAAKIDPIICTITPNPYISNGLIIFQRLSVIVSEFLMFAALVKIRHSLKLSGSGFLKRSYYPLWILFAFNFGLLIVDHIHFQYNGFLLGLLILSMAHIIEENYIFASLLFTALLNFKHIFIYIAPAYFVHILMNYCMGKRELSDIVSRFVKVGGVVTLVMISSFGYFIYMNQLMQIFSRLFPFNRGLCHAYWAPNFWSLYNFVDKILNFLDDHFLHMWPQKISTTATMTSGLVENVEHVILPAITPLHTTLLSLLFMLPTLYISIRKSRFFNFTSAVISHVFLKSVIVTAWSCFIFGWHVHEKAVLMFLLPLNLFTLISGEYRFLTFYVSTLGYYSLIPLIPTNAEFPAVISTYLAHTCIHWLTLFRILPVNNINERSKLDQSRISHAIQRIGCLHLWGLILLFIFTNIVLPLSYLGQRLPYLPLMLTSVYTAMGIFCSFVIFIWSTTTTTSYCLPTAVVESMKKVNYVKKKKQ</sequence>
<feature type="transmembrane region" description="Helical" evidence="10">
    <location>
        <begin position="311"/>
        <end position="330"/>
    </location>
</feature>
<organism evidence="11 12">
    <name type="scientific">Schistosoma mekongi</name>
    <name type="common">Parasitic worm</name>
    <dbReference type="NCBI Taxonomy" id="38744"/>
    <lineage>
        <taxon>Eukaryota</taxon>
        <taxon>Metazoa</taxon>
        <taxon>Spiralia</taxon>
        <taxon>Lophotrochozoa</taxon>
        <taxon>Platyhelminthes</taxon>
        <taxon>Trematoda</taxon>
        <taxon>Digenea</taxon>
        <taxon>Strigeidida</taxon>
        <taxon>Schistosomatoidea</taxon>
        <taxon>Schistosomatidae</taxon>
        <taxon>Schistosoma</taxon>
    </lineage>
</organism>
<dbReference type="EMBL" id="JALJAT010000004">
    <property type="protein sequence ID" value="KAK4470871.1"/>
    <property type="molecule type" value="Genomic_DNA"/>
</dbReference>
<protein>
    <recommendedName>
        <fullName evidence="10">Alpha-1,3-glucosyltransferase</fullName>
        <ecNumber evidence="10">2.4.1.-</ecNumber>
    </recommendedName>
</protein>
<evidence type="ECO:0000256" key="9">
    <source>
        <dbReference type="ARBA" id="ARBA00023136"/>
    </source>
</evidence>
<dbReference type="Pfam" id="PF03155">
    <property type="entry name" value="Alg6_Alg8"/>
    <property type="match status" value="1"/>
</dbReference>
<evidence type="ECO:0000256" key="2">
    <source>
        <dbReference type="ARBA" id="ARBA00004922"/>
    </source>
</evidence>
<keyword evidence="9 10" id="KW-0472">Membrane</keyword>
<dbReference type="InterPro" id="IPR004856">
    <property type="entry name" value="Glyco_trans_ALG6/ALG8"/>
</dbReference>
<dbReference type="AlphaFoldDB" id="A0AAE1ZAU3"/>
<comment type="similarity">
    <text evidence="3 10">Belongs to the ALG6/ALG8 glucosyltransferase family.</text>
</comment>
<dbReference type="EC" id="2.4.1.-" evidence="10"/>
<keyword evidence="5 10" id="KW-0808">Transferase</keyword>
<evidence type="ECO:0000313" key="11">
    <source>
        <dbReference type="EMBL" id="KAK4470871.1"/>
    </source>
</evidence>
<keyword evidence="6 10" id="KW-0812">Transmembrane</keyword>
<name>A0AAE1ZAU3_SCHME</name>
<feature type="transmembrane region" description="Helical" evidence="10">
    <location>
        <begin position="89"/>
        <end position="111"/>
    </location>
</feature>
<reference evidence="11" key="2">
    <citation type="journal article" date="2023" name="Infect Dis Poverty">
        <title>Chromosome-scale genome of the human blood fluke Schistosoma mekongi and its implications for public health.</title>
        <authorList>
            <person name="Zhou M."/>
            <person name="Xu L."/>
            <person name="Xu D."/>
            <person name="Chen W."/>
            <person name="Khan J."/>
            <person name="Hu Y."/>
            <person name="Huang H."/>
            <person name="Wei H."/>
            <person name="Zhang Y."/>
            <person name="Chusongsang P."/>
            <person name="Tanasarnprasert K."/>
            <person name="Hu X."/>
            <person name="Limpanont Y."/>
            <person name="Lv Z."/>
        </authorList>
    </citation>
    <scope>NUCLEOTIDE SEQUENCE</scope>
    <source>
        <strain evidence="11">LV_2022a</strain>
    </source>
</reference>
<feature type="transmembrane region" description="Helical" evidence="10">
    <location>
        <begin position="131"/>
        <end position="148"/>
    </location>
</feature>
<gene>
    <name evidence="11" type="ORF">MN116_006385</name>
</gene>
<feature type="transmembrane region" description="Helical" evidence="10">
    <location>
        <begin position="155"/>
        <end position="171"/>
    </location>
</feature>
<evidence type="ECO:0000256" key="6">
    <source>
        <dbReference type="ARBA" id="ARBA00022692"/>
    </source>
</evidence>
<feature type="transmembrane region" description="Helical" evidence="10">
    <location>
        <begin position="342"/>
        <end position="370"/>
    </location>
</feature>
<dbReference type="Proteomes" id="UP001292079">
    <property type="component" value="Unassembled WGS sequence"/>
</dbReference>
<proteinExistence type="inferred from homology"/>
<dbReference type="PANTHER" id="PTHR12413">
    <property type="entry name" value="DOLICHYL GLYCOSYLTRANSFERASE"/>
    <property type="match status" value="1"/>
</dbReference>
<evidence type="ECO:0000256" key="10">
    <source>
        <dbReference type="RuleBase" id="RU363110"/>
    </source>
</evidence>
<evidence type="ECO:0000256" key="8">
    <source>
        <dbReference type="ARBA" id="ARBA00022989"/>
    </source>
</evidence>
<feature type="transmembrane region" description="Helical" evidence="10">
    <location>
        <begin position="376"/>
        <end position="392"/>
    </location>
</feature>
<dbReference type="GO" id="GO:0005789">
    <property type="term" value="C:endoplasmic reticulum membrane"/>
    <property type="evidence" value="ECO:0007669"/>
    <property type="project" value="UniProtKB-SubCell"/>
</dbReference>